<reference evidence="1 2" key="1">
    <citation type="submission" date="2013-05" db="EMBL/GenBank/DDBJ databases">
        <title>Genome assembly of Chondromyces apiculatus DSM 436.</title>
        <authorList>
            <person name="Sharma G."/>
            <person name="Khatri I."/>
            <person name="Kaur C."/>
            <person name="Mayilraj S."/>
            <person name="Subramanian S."/>
        </authorList>
    </citation>
    <scope>NUCLEOTIDE SEQUENCE [LARGE SCALE GENOMIC DNA]</scope>
    <source>
        <strain evidence="1 2">DSM 436</strain>
    </source>
</reference>
<evidence type="ECO:0000313" key="1">
    <source>
        <dbReference type="EMBL" id="EYF00065.1"/>
    </source>
</evidence>
<evidence type="ECO:0000313" key="2">
    <source>
        <dbReference type="Proteomes" id="UP000019678"/>
    </source>
</evidence>
<comment type="caution">
    <text evidence="1">The sequence shown here is derived from an EMBL/GenBank/DDBJ whole genome shotgun (WGS) entry which is preliminary data.</text>
</comment>
<name>A0A017SU18_9BACT</name>
<dbReference type="Proteomes" id="UP000019678">
    <property type="component" value="Unassembled WGS sequence"/>
</dbReference>
<organism evidence="1 2">
    <name type="scientific">Chondromyces apiculatus DSM 436</name>
    <dbReference type="NCBI Taxonomy" id="1192034"/>
    <lineage>
        <taxon>Bacteria</taxon>
        <taxon>Pseudomonadati</taxon>
        <taxon>Myxococcota</taxon>
        <taxon>Polyangia</taxon>
        <taxon>Polyangiales</taxon>
        <taxon>Polyangiaceae</taxon>
        <taxon>Chondromyces</taxon>
    </lineage>
</organism>
<keyword evidence="2" id="KW-1185">Reference proteome</keyword>
<dbReference type="AlphaFoldDB" id="A0A017SU18"/>
<protein>
    <submittedName>
        <fullName evidence="1">Uncharacterized protein</fullName>
    </submittedName>
</protein>
<gene>
    <name evidence="1" type="ORF">CAP_1402</name>
</gene>
<accession>A0A017SU18</accession>
<proteinExistence type="predicted"/>
<sequence>MQEVVDGLNQIKAEIERRCSPQEAARYESRLRRVMAQVDAARQHVMEASE</sequence>
<dbReference type="EMBL" id="ASRX01000138">
    <property type="protein sequence ID" value="EYF00065.1"/>
    <property type="molecule type" value="Genomic_DNA"/>
</dbReference>